<organism evidence="1 2">
    <name type="scientific">Vermiconidia calcicola</name>
    <dbReference type="NCBI Taxonomy" id="1690605"/>
    <lineage>
        <taxon>Eukaryota</taxon>
        <taxon>Fungi</taxon>
        <taxon>Dikarya</taxon>
        <taxon>Ascomycota</taxon>
        <taxon>Pezizomycotina</taxon>
        <taxon>Dothideomycetes</taxon>
        <taxon>Dothideomycetidae</taxon>
        <taxon>Mycosphaerellales</taxon>
        <taxon>Extremaceae</taxon>
        <taxon>Vermiconidia</taxon>
    </lineage>
</organism>
<protein>
    <submittedName>
        <fullName evidence="1">Uncharacterized protein</fullName>
    </submittedName>
</protein>
<accession>A0ACC3MIJ7</accession>
<dbReference type="Proteomes" id="UP001281147">
    <property type="component" value="Unassembled WGS sequence"/>
</dbReference>
<proteinExistence type="predicted"/>
<keyword evidence="2" id="KW-1185">Reference proteome</keyword>
<evidence type="ECO:0000313" key="1">
    <source>
        <dbReference type="EMBL" id="KAK3696554.1"/>
    </source>
</evidence>
<gene>
    <name evidence="1" type="ORF">LTR37_017896</name>
</gene>
<dbReference type="EMBL" id="JAUTXU010000239">
    <property type="protein sequence ID" value="KAK3696554.1"/>
    <property type="molecule type" value="Genomic_DNA"/>
</dbReference>
<evidence type="ECO:0000313" key="2">
    <source>
        <dbReference type="Proteomes" id="UP001281147"/>
    </source>
</evidence>
<sequence>MAATTPYVRGDDASIVLAFFTVVAILPLTLRFYNCYLAYLALGPGGTPPTVPGFMKVSVLGLFAIQNPYDSSRLNRAGGHLKHLPQRRGRRPQVKGIAPHRQVTQQAEKHIFEKLSSNIIRMASDNPEELQVGTSCIEQHGIGLFTTMPGGVSRHRCRTEICHAHPSDGSMHMTLHPADAKVVLEAGWGEKHPLSRGGYFERFVPEGFVMVYSPRDEADVEITIRIIEAAAWYVSGECYKRKRT</sequence>
<reference evidence="1" key="1">
    <citation type="submission" date="2023-07" db="EMBL/GenBank/DDBJ databases">
        <title>Black Yeasts Isolated from many extreme environments.</title>
        <authorList>
            <person name="Coleine C."/>
            <person name="Stajich J.E."/>
            <person name="Selbmann L."/>
        </authorList>
    </citation>
    <scope>NUCLEOTIDE SEQUENCE</scope>
    <source>
        <strain evidence="1">CCFEE 5714</strain>
    </source>
</reference>
<name>A0ACC3MIJ7_9PEZI</name>
<comment type="caution">
    <text evidence="1">The sequence shown here is derived from an EMBL/GenBank/DDBJ whole genome shotgun (WGS) entry which is preliminary data.</text>
</comment>